<accession>A0A9N9I974</accession>
<keyword evidence="2" id="KW-1185">Reference proteome</keyword>
<sequence>EVVILPKAIIDCKCIYNVYLVFDVVDVIFYSSVEETDYGAIYAIDALFCSFIEKTDCGIVYAIDIIFCLSVEETDRVVVLVLLINSNS</sequence>
<dbReference type="AlphaFoldDB" id="A0A9N9I974"/>
<gene>
    <name evidence="1" type="ORF">FCALED_LOCUS14688</name>
</gene>
<evidence type="ECO:0000313" key="2">
    <source>
        <dbReference type="Proteomes" id="UP000789570"/>
    </source>
</evidence>
<name>A0A9N9I974_9GLOM</name>
<organism evidence="1 2">
    <name type="scientific">Funneliformis caledonium</name>
    <dbReference type="NCBI Taxonomy" id="1117310"/>
    <lineage>
        <taxon>Eukaryota</taxon>
        <taxon>Fungi</taxon>
        <taxon>Fungi incertae sedis</taxon>
        <taxon>Mucoromycota</taxon>
        <taxon>Glomeromycotina</taxon>
        <taxon>Glomeromycetes</taxon>
        <taxon>Glomerales</taxon>
        <taxon>Glomeraceae</taxon>
        <taxon>Funneliformis</taxon>
    </lineage>
</organism>
<dbReference type="EMBL" id="CAJVPQ010011248">
    <property type="protein sequence ID" value="CAG8726303.1"/>
    <property type="molecule type" value="Genomic_DNA"/>
</dbReference>
<comment type="caution">
    <text evidence="1">The sequence shown here is derived from an EMBL/GenBank/DDBJ whole genome shotgun (WGS) entry which is preliminary data.</text>
</comment>
<proteinExistence type="predicted"/>
<dbReference type="Proteomes" id="UP000789570">
    <property type="component" value="Unassembled WGS sequence"/>
</dbReference>
<protein>
    <submittedName>
        <fullName evidence="1">13466_t:CDS:1</fullName>
    </submittedName>
</protein>
<evidence type="ECO:0000313" key="1">
    <source>
        <dbReference type="EMBL" id="CAG8726303.1"/>
    </source>
</evidence>
<feature type="non-terminal residue" evidence="1">
    <location>
        <position position="1"/>
    </location>
</feature>
<reference evidence="1" key="1">
    <citation type="submission" date="2021-06" db="EMBL/GenBank/DDBJ databases">
        <authorList>
            <person name="Kallberg Y."/>
            <person name="Tangrot J."/>
            <person name="Rosling A."/>
        </authorList>
    </citation>
    <scope>NUCLEOTIDE SEQUENCE</scope>
    <source>
        <strain evidence="1">UK204</strain>
    </source>
</reference>